<keyword evidence="7" id="KW-0627">Porphyrin biosynthesis</keyword>
<dbReference type="EC" id="2.1.1.107" evidence="2"/>
<dbReference type="GO" id="GO:0019354">
    <property type="term" value="P:siroheme biosynthetic process"/>
    <property type="evidence" value="ECO:0007669"/>
    <property type="project" value="InterPro"/>
</dbReference>
<dbReference type="InterPro" id="IPR003043">
    <property type="entry name" value="Uropor_MeTrfase_CS"/>
</dbReference>
<evidence type="ECO:0000259" key="12">
    <source>
        <dbReference type="Pfam" id="PF02602"/>
    </source>
</evidence>
<evidence type="ECO:0000256" key="2">
    <source>
        <dbReference type="ARBA" id="ARBA00012162"/>
    </source>
</evidence>
<protein>
    <recommendedName>
        <fullName evidence="2">uroporphyrinogen-III C-methyltransferase</fullName>
        <ecNumber evidence="2">2.1.1.107</ecNumber>
    </recommendedName>
</protein>
<dbReference type="Gene3D" id="3.40.50.10090">
    <property type="match status" value="2"/>
</dbReference>
<dbReference type="CDD" id="cd06578">
    <property type="entry name" value="HemD"/>
    <property type="match status" value="1"/>
</dbReference>
<evidence type="ECO:0000256" key="6">
    <source>
        <dbReference type="ARBA" id="ARBA00022691"/>
    </source>
</evidence>
<gene>
    <name evidence="13" type="primary">nasF</name>
    <name evidence="13" type="ORF">KOR42_27250</name>
</gene>
<keyword evidence="6" id="KW-0949">S-adenosyl-L-methionine</keyword>
<evidence type="ECO:0000256" key="4">
    <source>
        <dbReference type="ARBA" id="ARBA00022603"/>
    </source>
</evidence>
<dbReference type="InterPro" id="IPR050161">
    <property type="entry name" value="Siro_Cobalamin_biosynth"/>
</dbReference>
<dbReference type="GO" id="GO:0009236">
    <property type="term" value="P:cobalamin biosynthetic process"/>
    <property type="evidence" value="ECO:0007669"/>
    <property type="project" value="UniProtKB-KW"/>
</dbReference>
<keyword evidence="5 10" id="KW-0808">Transferase</keyword>
<dbReference type="InterPro" id="IPR006366">
    <property type="entry name" value="CobA/CysG_C"/>
</dbReference>
<keyword evidence="14" id="KW-1185">Reference proteome</keyword>
<evidence type="ECO:0000313" key="14">
    <source>
        <dbReference type="Proteomes" id="UP000317243"/>
    </source>
</evidence>
<proteinExistence type="inferred from homology"/>
<dbReference type="FunFam" id="3.40.1010.10:FF:000001">
    <property type="entry name" value="Siroheme synthase"/>
    <property type="match status" value="1"/>
</dbReference>
<name>A0A5C5WYC2_9PLAN</name>
<dbReference type="FunFam" id="3.30.950.10:FF:000001">
    <property type="entry name" value="Siroheme synthase"/>
    <property type="match status" value="1"/>
</dbReference>
<dbReference type="Pfam" id="PF02602">
    <property type="entry name" value="HEM4"/>
    <property type="match status" value="1"/>
</dbReference>
<dbReference type="OrthoDB" id="9815856at2"/>
<dbReference type="Pfam" id="PF00590">
    <property type="entry name" value="TP_methylase"/>
    <property type="match status" value="1"/>
</dbReference>
<dbReference type="GO" id="GO:0004852">
    <property type="term" value="F:uroporphyrinogen-III synthase activity"/>
    <property type="evidence" value="ECO:0007669"/>
    <property type="project" value="InterPro"/>
</dbReference>
<dbReference type="PROSITE" id="PS00840">
    <property type="entry name" value="SUMT_2"/>
    <property type="match status" value="1"/>
</dbReference>
<dbReference type="NCBIfam" id="TIGR01469">
    <property type="entry name" value="cobA_cysG_Cterm"/>
    <property type="match status" value="1"/>
</dbReference>
<keyword evidence="4 10" id="KW-0489">Methyltransferase</keyword>
<comment type="pathway">
    <text evidence="9">Cofactor biosynthesis; adenosylcobalamin biosynthesis; precorrin-2 from uroporphyrinogen III: step 1/1.</text>
</comment>
<dbReference type="InterPro" id="IPR035996">
    <property type="entry name" value="4pyrrol_Methylase_sf"/>
</dbReference>
<evidence type="ECO:0000256" key="10">
    <source>
        <dbReference type="RuleBase" id="RU003960"/>
    </source>
</evidence>
<dbReference type="SUPFAM" id="SSF53790">
    <property type="entry name" value="Tetrapyrrole methylase"/>
    <property type="match status" value="1"/>
</dbReference>
<evidence type="ECO:0000256" key="1">
    <source>
        <dbReference type="ARBA" id="ARBA00005879"/>
    </source>
</evidence>
<evidence type="ECO:0000259" key="11">
    <source>
        <dbReference type="Pfam" id="PF00590"/>
    </source>
</evidence>
<evidence type="ECO:0000256" key="3">
    <source>
        <dbReference type="ARBA" id="ARBA00022573"/>
    </source>
</evidence>
<dbReference type="EMBL" id="SIHI01000003">
    <property type="protein sequence ID" value="TWT55598.1"/>
    <property type="molecule type" value="Genomic_DNA"/>
</dbReference>
<dbReference type="Gene3D" id="3.30.950.10">
    <property type="entry name" value="Methyltransferase, Cobalt-precorrin-4 Transmethylase, Domain 2"/>
    <property type="match status" value="1"/>
</dbReference>
<organism evidence="13 14">
    <name type="scientific">Thalassoglobus neptunius</name>
    <dbReference type="NCBI Taxonomy" id="1938619"/>
    <lineage>
        <taxon>Bacteria</taxon>
        <taxon>Pseudomonadati</taxon>
        <taxon>Planctomycetota</taxon>
        <taxon>Planctomycetia</taxon>
        <taxon>Planctomycetales</taxon>
        <taxon>Planctomycetaceae</taxon>
        <taxon>Thalassoglobus</taxon>
    </lineage>
</organism>
<dbReference type="InterPro" id="IPR014777">
    <property type="entry name" value="4pyrrole_Mease_sub1"/>
</dbReference>
<dbReference type="SUPFAM" id="SSF69618">
    <property type="entry name" value="HemD-like"/>
    <property type="match status" value="1"/>
</dbReference>
<sequence>MAEVGKVYLVGGGPGDPGLLTLKAKRCLEIADVVLYDGLVNPLLLRYTKATAERTNRVGTGSKRRIDQDEINKRLVEAAQAGKTVVRLKGGDPYIFGRGSEEALALAEAGIPFEVVPGITAATAAAAYSGISLTHRKLASAVAFITGHEAPTKPQSALDYEQLVKFPGTLVFYMGLHRLPEIAKSLISSGMDPETSTLVISKASTPLQRSVHASLKDIGERVAEANLPAPSLIVVGECTRHREQINWFETLPLIGQTIGIARPEHQADEVIDQAIQLGAAPILMPAIKTSPLSDWTEVDQVIETLEEFDWIVFTSVNGVDAFLGRLWELGCDARRFGGTKIACIGPATAKRLEEYSIRPDLVPSVYRGEELAEAMRPHVQGKSVLWARANRGREVIPETLISAGAEFRSLVVYQHLDVPSFPNSAIDSLRHGKLDWIALSSPTIARNVAERIQELSLNQLPKFAAISPVTQEAAEQAGLTISAVAQEYTWPGLFQSIVELQENHI</sequence>
<dbReference type="GO" id="GO:0004851">
    <property type="term" value="F:uroporphyrin-III C-methyltransferase activity"/>
    <property type="evidence" value="ECO:0007669"/>
    <property type="project" value="UniProtKB-EC"/>
</dbReference>
<dbReference type="InterPro" id="IPR036108">
    <property type="entry name" value="4pyrrol_syn_uPrphyn_synt_sf"/>
</dbReference>
<dbReference type="CDD" id="cd11642">
    <property type="entry name" value="SUMT"/>
    <property type="match status" value="1"/>
</dbReference>
<comment type="pathway">
    <text evidence="8">Porphyrin-containing compound metabolism; siroheme biosynthesis; precorrin-2 from uroporphyrinogen III: step 1/1.</text>
</comment>
<evidence type="ECO:0000256" key="8">
    <source>
        <dbReference type="ARBA" id="ARBA00025705"/>
    </source>
</evidence>
<accession>A0A5C5WYC2</accession>
<dbReference type="RefSeq" id="WP_146510246.1">
    <property type="nucleotide sequence ID" value="NZ_SIHI01000003.1"/>
</dbReference>
<comment type="similarity">
    <text evidence="1 10">Belongs to the precorrin methyltransferase family.</text>
</comment>
<evidence type="ECO:0000313" key="13">
    <source>
        <dbReference type="EMBL" id="TWT55598.1"/>
    </source>
</evidence>
<dbReference type="InterPro" id="IPR014776">
    <property type="entry name" value="4pyrrole_Mease_sub2"/>
</dbReference>
<reference evidence="13 14" key="1">
    <citation type="submission" date="2019-02" db="EMBL/GenBank/DDBJ databases">
        <title>Deep-cultivation of Planctomycetes and their phenomic and genomic characterization uncovers novel biology.</title>
        <authorList>
            <person name="Wiegand S."/>
            <person name="Jogler M."/>
            <person name="Boedeker C."/>
            <person name="Pinto D."/>
            <person name="Vollmers J."/>
            <person name="Rivas-Marin E."/>
            <person name="Kohn T."/>
            <person name="Peeters S.H."/>
            <person name="Heuer A."/>
            <person name="Rast P."/>
            <person name="Oberbeckmann S."/>
            <person name="Bunk B."/>
            <person name="Jeske O."/>
            <person name="Meyerdierks A."/>
            <person name="Storesund J.E."/>
            <person name="Kallscheuer N."/>
            <person name="Luecker S."/>
            <person name="Lage O.M."/>
            <person name="Pohl T."/>
            <person name="Merkel B.J."/>
            <person name="Hornburger P."/>
            <person name="Mueller R.-W."/>
            <person name="Bruemmer F."/>
            <person name="Labrenz M."/>
            <person name="Spormann A.M."/>
            <person name="Op Den Camp H."/>
            <person name="Overmann J."/>
            <person name="Amann R."/>
            <person name="Jetten M.S.M."/>
            <person name="Mascher T."/>
            <person name="Medema M.H."/>
            <person name="Devos D.P."/>
            <person name="Kaster A.-K."/>
            <person name="Ovreas L."/>
            <person name="Rohde M."/>
            <person name="Galperin M.Y."/>
            <person name="Jogler C."/>
        </authorList>
    </citation>
    <scope>NUCLEOTIDE SEQUENCE [LARGE SCALE GENOMIC DNA]</scope>
    <source>
        <strain evidence="13 14">KOR42</strain>
    </source>
</reference>
<dbReference type="InterPro" id="IPR003754">
    <property type="entry name" value="4pyrrol_synth_uPrphyn_synth"/>
</dbReference>
<dbReference type="Proteomes" id="UP000317243">
    <property type="component" value="Unassembled WGS sequence"/>
</dbReference>
<dbReference type="InterPro" id="IPR000878">
    <property type="entry name" value="4pyrrol_Mease"/>
</dbReference>
<keyword evidence="3" id="KW-0169">Cobalamin biosynthesis</keyword>
<feature type="domain" description="Tetrapyrrole biosynthesis uroporphyrinogen III synthase" evidence="12">
    <location>
        <begin position="273"/>
        <end position="495"/>
    </location>
</feature>
<comment type="caution">
    <text evidence="13">The sequence shown here is derived from an EMBL/GenBank/DDBJ whole genome shotgun (WGS) entry which is preliminary data.</text>
</comment>
<dbReference type="Gene3D" id="3.40.1010.10">
    <property type="entry name" value="Cobalt-precorrin-4 Transmethylase, Domain 1"/>
    <property type="match status" value="1"/>
</dbReference>
<dbReference type="AlphaFoldDB" id="A0A5C5WYC2"/>
<dbReference type="GO" id="GO:0032259">
    <property type="term" value="P:methylation"/>
    <property type="evidence" value="ECO:0007669"/>
    <property type="project" value="UniProtKB-KW"/>
</dbReference>
<evidence type="ECO:0000256" key="7">
    <source>
        <dbReference type="ARBA" id="ARBA00023244"/>
    </source>
</evidence>
<evidence type="ECO:0000256" key="9">
    <source>
        <dbReference type="ARBA" id="ARBA00060548"/>
    </source>
</evidence>
<dbReference type="PANTHER" id="PTHR45790:SF3">
    <property type="entry name" value="S-ADENOSYL-L-METHIONINE-DEPENDENT UROPORPHYRINOGEN III METHYLTRANSFERASE, CHLOROPLASTIC"/>
    <property type="match status" value="1"/>
</dbReference>
<dbReference type="NCBIfam" id="NF004790">
    <property type="entry name" value="PRK06136.1"/>
    <property type="match status" value="1"/>
</dbReference>
<dbReference type="PANTHER" id="PTHR45790">
    <property type="entry name" value="SIROHEME SYNTHASE-RELATED"/>
    <property type="match status" value="1"/>
</dbReference>
<evidence type="ECO:0000256" key="5">
    <source>
        <dbReference type="ARBA" id="ARBA00022679"/>
    </source>
</evidence>
<feature type="domain" description="Tetrapyrrole methylase" evidence="11">
    <location>
        <begin position="6"/>
        <end position="218"/>
    </location>
</feature>